<comment type="caution">
    <text evidence="1">The sequence shown here is derived from an EMBL/GenBank/DDBJ whole genome shotgun (WGS) entry which is preliminary data.</text>
</comment>
<dbReference type="Proteomes" id="UP001199106">
    <property type="component" value="Unassembled WGS sequence"/>
</dbReference>
<gene>
    <name evidence="1" type="ORF">G6011_05187</name>
</gene>
<organism evidence="1 2">
    <name type="scientific">Alternaria panax</name>
    <dbReference type="NCBI Taxonomy" id="48097"/>
    <lineage>
        <taxon>Eukaryota</taxon>
        <taxon>Fungi</taxon>
        <taxon>Dikarya</taxon>
        <taxon>Ascomycota</taxon>
        <taxon>Pezizomycotina</taxon>
        <taxon>Dothideomycetes</taxon>
        <taxon>Pleosporomycetidae</taxon>
        <taxon>Pleosporales</taxon>
        <taxon>Pleosporineae</taxon>
        <taxon>Pleosporaceae</taxon>
        <taxon>Alternaria</taxon>
        <taxon>Alternaria sect. Panax</taxon>
    </lineage>
</organism>
<name>A0AAD4I823_9PLEO</name>
<evidence type="ECO:0000313" key="2">
    <source>
        <dbReference type="Proteomes" id="UP001199106"/>
    </source>
</evidence>
<dbReference type="EMBL" id="JAANER010000007">
    <property type="protein sequence ID" value="KAG9187316.1"/>
    <property type="molecule type" value="Genomic_DNA"/>
</dbReference>
<protein>
    <submittedName>
        <fullName evidence="1">Uncharacterized protein</fullName>
    </submittedName>
</protein>
<evidence type="ECO:0000313" key="1">
    <source>
        <dbReference type="EMBL" id="KAG9187316.1"/>
    </source>
</evidence>
<sequence length="165" mass="18807">MDSKGDAISSQLGDTSGKFQYSIVVEKHPDYMVVVVLESIGGSRSLYKLPEHLVQCFRLVSYGERRFPCKQKGPKMALMAVNPELGFLEMPENFWYKPKHGVNVRSSNVAIVCYDFWIFAAFLIDEYLDVRAVDAVGYMSGSSDRSSPPYDRVQRILHSDIREQR</sequence>
<dbReference type="AlphaFoldDB" id="A0AAD4I823"/>
<keyword evidence="2" id="KW-1185">Reference proteome</keyword>
<reference evidence="1" key="1">
    <citation type="submission" date="2021-07" db="EMBL/GenBank/DDBJ databases">
        <title>Genome Resource of American Ginseng Black Spot Pathogen Alternaria panax.</title>
        <authorList>
            <person name="Qiu C."/>
            <person name="Wang W."/>
            <person name="Liu Z."/>
        </authorList>
    </citation>
    <scope>NUCLEOTIDE SEQUENCE</scope>
    <source>
        <strain evidence="1">BNCC115425</strain>
    </source>
</reference>
<proteinExistence type="predicted"/>
<accession>A0AAD4I823</accession>